<protein>
    <recommendedName>
        <fullName evidence="4">Crinkler effector protein N-terminal domain-containing protein</fullName>
    </recommendedName>
</protein>
<dbReference type="OrthoDB" id="2438746at2759"/>
<evidence type="ECO:0000313" key="6">
    <source>
        <dbReference type="Proteomes" id="UP000193648"/>
    </source>
</evidence>
<comment type="subcellular location">
    <subcellularLocation>
        <location evidence="1">Host cell</location>
    </subcellularLocation>
    <subcellularLocation>
        <location evidence="2">Secreted</location>
    </subcellularLocation>
</comment>
<accession>A0A1Y2GTY5</accession>
<keyword evidence="6" id="KW-1185">Reference proteome</keyword>
<dbReference type="EMBL" id="MCFF01000012">
    <property type="protein sequence ID" value="ORZ20814.1"/>
    <property type="molecule type" value="Genomic_DNA"/>
</dbReference>
<dbReference type="InParanoid" id="A0A1Y2GTY5"/>
<evidence type="ECO:0000256" key="1">
    <source>
        <dbReference type="ARBA" id="ARBA00004340"/>
    </source>
</evidence>
<evidence type="ECO:0000259" key="4">
    <source>
        <dbReference type="Pfam" id="PF20147"/>
    </source>
</evidence>
<gene>
    <name evidence="5" type="ORF">BCR41DRAFT_394727</name>
</gene>
<dbReference type="SUPFAM" id="SSF54236">
    <property type="entry name" value="Ubiquitin-like"/>
    <property type="match status" value="1"/>
</dbReference>
<dbReference type="CDD" id="cd17039">
    <property type="entry name" value="Ubl_ubiquitin_like"/>
    <property type="match status" value="1"/>
</dbReference>
<dbReference type="AlphaFoldDB" id="A0A1Y2GTY5"/>
<dbReference type="GeneID" id="33570508"/>
<sequence length="396" mass="44343">MEVDDLENNLDNTEIDFFDEIAVGFIFGTEDLGDLLNELAVHLKGTNERKEWNKIEGFSEFSEAQPPVGVQLVVTLVVTLDRMLKVLNSLKPQYLLWSTAGRRAMHTKEMAKKGFHECIGFIDGTTLPLSRRPEYMGDFYDDCHGNYSLNLQAVCDMNRDSTPFSVVVLSSDTVGDLKEAIKKKKENDADKLNIWHAAIVITDDEDGKTITLSKHPNAKKLRPTSNMLKVFGTSPLPEETINVIVERPVVSVMPEVAVLRKMLSDLTCFLDGPTKTSKKLALELYDGPLSTSKTFDEVCAEYNLCDSSKPTIADLPYFVGIEAAPLESEKAMPLKDELIQELKKRPNTMKDIYANEASRSLISKKYKDVAAMVQSTTQYMPGNLTTPMSILWESPR</sequence>
<feature type="domain" description="Crinkler effector protein N-terminal" evidence="4">
    <location>
        <begin position="156"/>
        <end position="246"/>
    </location>
</feature>
<dbReference type="InterPro" id="IPR045379">
    <property type="entry name" value="Crinkler_N"/>
</dbReference>
<organism evidence="5 6">
    <name type="scientific">Lobosporangium transversale</name>
    <dbReference type="NCBI Taxonomy" id="64571"/>
    <lineage>
        <taxon>Eukaryota</taxon>
        <taxon>Fungi</taxon>
        <taxon>Fungi incertae sedis</taxon>
        <taxon>Mucoromycota</taxon>
        <taxon>Mortierellomycotina</taxon>
        <taxon>Mortierellomycetes</taxon>
        <taxon>Mortierellales</taxon>
        <taxon>Mortierellaceae</taxon>
        <taxon>Lobosporangium</taxon>
    </lineage>
</organism>
<dbReference type="GO" id="GO:0043657">
    <property type="term" value="C:host cell"/>
    <property type="evidence" value="ECO:0007669"/>
    <property type="project" value="UniProtKB-SubCell"/>
</dbReference>
<evidence type="ECO:0000313" key="5">
    <source>
        <dbReference type="EMBL" id="ORZ20814.1"/>
    </source>
</evidence>
<name>A0A1Y2GTY5_9FUNG</name>
<dbReference type="InterPro" id="IPR029071">
    <property type="entry name" value="Ubiquitin-like_domsf"/>
</dbReference>
<evidence type="ECO:0000256" key="3">
    <source>
        <dbReference type="ARBA" id="ARBA00022525"/>
    </source>
</evidence>
<dbReference type="GO" id="GO:0005576">
    <property type="term" value="C:extracellular region"/>
    <property type="evidence" value="ECO:0007669"/>
    <property type="project" value="UniProtKB-SubCell"/>
</dbReference>
<dbReference type="Pfam" id="PF20147">
    <property type="entry name" value="Crinkler"/>
    <property type="match status" value="1"/>
</dbReference>
<proteinExistence type="predicted"/>
<dbReference type="Proteomes" id="UP000193648">
    <property type="component" value="Unassembled WGS sequence"/>
</dbReference>
<reference evidence="5 6" key="1">
    <citation type="submission" date="2016-07" db="EMBL/GenBank/DDBJ databases">
        <title>Pervasive Adenine N6-methylation of Active Genes in Fungi.</title>
        <authorList>
            <consortium name="DOE Joint Genome Institute"/>
            <person name="Mondo S.J."/>
            <person name="Dannebaum R.O."/>
            <person name="Kuo R.C."/>
            <person name="Labutti K."/>
            <person name="Haridas S."/>
            <person name="Kuo A."/>
            <person name="Salamov A."/>
            <person name="Ahrendt S.R."/>
            <person name="Lipzen A."/>
            <person name="Sullivan W."/>
            <person name="Andreopoulos W.B."/>
            <person name="Clum A."/>
            <person name="Lindquist E."/>
            <person name="Daum C."/>
            <person name="Ramamoorthy G.K."/>
            <person name="Gryganskyi A."/>
            <person name="Culley D."/>
            <person name="Magnuson J.K."/>
            <person name="James T.Y."/>
            <person name="O'Malley M.A."/>
            <person name="Stajich J.E."/>
            <person name="Spatafora J.W."/>
            <person name="Visel A."/>
            <person name="Grigoriev I.V."/>
        </authorList>
    </citation>
    <scope>NUCLEOTIDE SEQUENCE [LARGE SCALE GENOMIC DNA]</scope>
    <source>
        <strain evidence="5 6">NRRL 3116</strain>
    </source>
</reference>
<dbReference type="RefSeq" id="XP_021882723.1">
    <property type="nucleotide sequence ID" value="XM_022028665.1"/>
</dbReference>
<evidence type="ECO:0000256" key="2">
    <source>
        <dbReference type="ARBA" id="ARBA00004613"/>
    </source>
</evidence>
<keyword evidence="3" id="KW-0964">Secreted</keyword>
<comment type="caution">
    <text evidence="5">The sequence shown here is derived from an EMBL/GenBank/DDBJ whole genome shotgun (WGS) entry which is preliminary data.</text>
</comment>